<feature type="coiled-coil region" evidence="4">
    <location>
        <begin position="258"/>
        <end position="291"/>
    </location>
</feature>
<dbReference type="PROSITE" id="PS50111">
    <property type="entry name" value="CHEMOTAXIS_TRANSDUC_2"/>
    <property type="match status" value="1"/>
</dbReference>
<organism evidence="8 9">
    <name type="scientific">Caulobacter hibisci</name>
    <dbReference type="NCBI Taxonomy" id="2035993"/>
    <lineage>
        <taxon>Bacteria</taxon>
        <taxon>Pseudomonadati</taxon>
        <taxon>Pseudomonadota</taxon>
        <taxon>Alphaproteobacteria</taxon>
        <taxon>Caulobacterales</taxon>
        <taxon>Caulobacteraceae</taxon>
        <taxon>Caulobacter</taxon>
    </lineage>
</organism>
<keyword evidence="1" id="KW-0145">Chemotaxis</keyword>
<name>A0ABS0T511_9CAUL</name>
<dbReference type="EMBL" id="JADWOX010000032">
    <property type="protein sequence ID" value="MBI1686966.1"/>
    <property type="molecule type" value="Genomic_DNA"/>
</dbReference>
<dbReference type="InterPro" id="IPR004090">
    <property type="entry name" value="Chemotax_Me-accpt_rcpt"/>
</dbReference>
<evidence type="ECO:0000256" key="5">
    <source>
        <dbReference type="SAM" id="Phobius"/>
    </source>
</evidence>
<evidence type="ECO:0000256" key="1">
    <source>
        <dbReference type="ARBA" id="ARBA00022500"/>
    </source>
</evidence>
<feature type="transmembrane region" description="Helical" evidence="5">
    <location>
        <begin position="186"/>
        <end position="206"/>
    </location>
</feature>
<dbReference type="CDD" id="cd11386">
    <property type="entry name" value="MCP_signal"/>
    <property type="match status" value="1"/>
</dbReference>
<dbReference type="Pfam" id="PF00672">
    <property type="entry name" value="HAMP"/>
    <property type="match status" value="1"/>
</dbReference>
<accession>A0ABS0T511</accession>
<gene>
    <name evidence="8" type="ORF">I4Q42_25125</name>
</gene>
<comment type="caution">
    <text evidence="8">The sequence shown here is derived from an EMBL/GenBank/DDBJ whole genome shotgun (WGS) entry which is preliminary data.</text>
</comment>
<dbReference type="PANTHER" id="PTHR43531:SF11">
    <property type="entry name" value="METHYL-ACCEPTING CHEMOTAXIS PROTEIN 3"/>
    <property type="match status" value="1"/>
</dbReference>
<dbReference type="PANTHER" id="PTHR43531">
    <property type="entry name" value="PROTEIN ICFG"/>
    <property type="match status" value="1"/>
</dbReference>
<proteinExistence type="inferred from homology"/>
<dbReference type="Gene3D" id="6.10.340.10">
    <property type="match status" value="1"/>
</dbReference>
<dbReference type="PRINTS" id="PR00260">
    <property type="entry name" value="CHEMTRNSDUCR"/>
</dbReference>
<evidence type="ECO:0000256" key="3">
    <source>
        <dbReference type="PROSITE-ProRule" id="PRU00284"/>
    </source>
</evidence>
<dbReference type="SUPFAM" id="SSF158472">
    <property type="entry name" value="HAMP domain-like"/>
    <property type="match status" value="1"/>
</dbReference>
<evidence type="ECO:0000259" key="7">
    <source>
        <dbReference type="PROSITE" id="PS50885"/>
    </source>
</evidence>
<dbReference type="RefSeq" id="WP_198578848.1">
    <property type="nucleotide sequence ID" value="NZ_JADWOX010000032.1"/>
</dbReference>
<dbReference type="PROSITE" id="PS50885">
    <property type="entry name" value="HAMP"/>
    <property type="match status" value="2"/>
</dbReference>
<protein>
    <submittedName>
        <fullName evidence="8">Methyl-accepting chemotaxis protein</fullName>
    </submittedName>
</protein>
<dbReference type="Proteomes" id="UP000639859">
    <property type="component" value="Unassembled WGS sequence"/>
</dbReference>
<dbReference type="Gene3D" id="1.10.287.950">
    <property type="entry name" value="Methyl-accepting chemotaxis protein"/>
    <property type="match status" value="1"/>
</dbReference>
<dbReference type="InterPro" id="IPR051310">
    <property type="entry name" value="MCP_chemotaxis"/>
</dbReference>
<dbReference type="SMART" id="SM00283">
    <property type="entry name" value="MA"/>
    <property type="match status" value="1"/>
</dbReference>
<feature type="domain" description="Methyl-accepting transducer" evidence="6">
    <location>
        <begin position="345"/>
        <end position="574"/>
    </location>
</feature>
<reference evidence="8 9" key="1">
    <citation type="submission" date="2020-11" db="EMBL/GenBank/DDBJ databases">
        <title>genome sequence of strain KACC 18849.</title>
        <authorList>
            <person name="Gao J."/>
            <person name="Zhang X."/>
        </authorList>
    </citation>
    <scope>NUCLEOTIDE SEQUENCE [LARGE SCALE GENOMIC DNA]</scope>
    <source>
        <strain evidence="8 9">KACC 18849</strain>
    </source>
</reference>
<dbReference type="SMART" id="SM00304">
    <property type="entry name" value="HAMP"/>
    <property type="match status" value="2"/>
</dbReference>
<comment type="similarity">
    <text evidence="2">Belongs to the methyl-accepting chemotaxis (MCP) protein family.</text>
</comment>
<dbReference type="InterPro" id="IPR004089">
    <property type="entry name" value="MCPsignal_dom"/>
</dbReference>
<keyword evidence="5" id="KW-1133">Transmembrane helix</keyword>
<keyword evidence="5" id="KW-0812">Transmembrane</keyword>
<evidence type="ECO:0000256" key="4">
    <source>
        <dbReference type="SAM" id="Coils"/>
    </source>
</evidence>
<feature type="domain" description="HAMP" evidence="7">
    <location>
        <begin position="288"/>
        <end position="340"/>
    </location>
</feature>
<evidence type="ECO:0000256" key="2">
    <source>
        <dbReference type="ARBA" id="ARBA00029447"/>
    </source>
</evidence>
<dbReference type="InterPro" id="IPR003660">
    <property type="entry name" value="HAMP_dom"/>
</dbReference>
<keyword evidence="3" id="KW-0807">Transducer</keyword>
<keyword evidence="5" id="KW-0472">Membrane</keyword>
<keyword evidence="4" id="KW-0175">Coiled coil</keyword>
<feature type="domain" description="HAMP" evidence="7">
    <location>
        <begin position="208"/>
        <end position="261"/>
    </location>
</feature>
<evidence type="ECO:0000313" key="8">
    <source>
        <dbReference type="EMBL" id="MBI1686966.1"/>
    </source>
</evidence>
<evidence type="ECO:0000259" key="6">
    <source>
        <dbReference type="PROSITE" id="PS50111"/>
    </source>
</evidence>
<evidence type="ECO:0000313" key="9">
    <source>
        <dbReference type="Proteomes" id="UP000639859"/>
    </source>
</evidence>
<dbReference type="Pfam" id="PF00015">
    <property type="entry name" value="MCPsignal"/>
    <property type="match status" value="1"/>
</dbReference>
<dbReference type="SUPFAM" id="SSF58104">
    <property type="entry name" value="Methyl-accepting chemotaxis protein (MCP) signaling domain"/>
    <property type="match status" value="1"/>
</dbReference>
<sequence>MASLSQKIMGASIGAALLCAAAAGAGLWVAVSLSHALDRSAASSRVLRLHMHADMMHDALRGDASGAIMATDPALGVDLKTVQADLAEHVSAFEGDIKEGRALAQDPAAQAALDHVAAPLAAYIATADKLVGAAGSDPAAARALLPEFNKQFSALETAMEGASQKIEAAAQADADAAKKMGDIGQVLMAGLLGVAALFAAAMVVAARRVLIAPLVVVTGCLRRLAQGDLTVVLPSSARKDEIGQMTAALHAFKDAVVARQQELEAADVREVLEAERQAAEARRDEADATQRAVVEALGAALQSLSVGDLSQRIDRAFPAGYEALRQDYNLALDKLAGLVAASLDGVSMIQGGAREITEAADDLARRTEHQAASLEETAAALDQITGTVRAAADGAERARQVVARARQAAQASGDVVDQAVGAMAGIEQSSSQIGRIIGVIDEIAFQTNLLALNAGVEAARAGDAGRGFAVVASEVRALAQRSADAAKEIKGLIAASAAEVGQGVEYVGRAGEVLRGIAGQVEEIDGLVREITASAKTQAQGLAEVNATVNQMDQVTQQNAAMVEETTAASHALSNEATRLADRMGELKIARGADRPGQRPAARRAA</sequence>
<keyword evidence="9" id="KW-1185">Reference proteome</keyword>